<protein>
    <recommendedName>
        <fullName evidence="3">Universal stress protein</fullName>
    </recommendedName>
</protein>
<dbReference type="RefSeq" id="WP_157586334.1">
    <property type="nucleotide sequence ID" value="NZ_WPIN01000005.1"/>
</dbReference>
<comment type="caution">
    <text evidence="1">The sequence shown here is derived from an EMBL/GenBank/DDBJ whole genome shotgun (WGS) entry which is preliminary data.</text>
</comment>
<dbReference type="Proteomes" id="UP000436006">
    <property type="component" value="Unassembled WGS sequence"/>
</dbReference>
<dbReference type="EMBL" id="WPIN01000005">
    <property type="protein sequence ID" value="MVM31724.1"/>
    <property type="molecule type" value="Genomic_DNA"/>
</dbReference>
<gene>
    <name evidence="1" type="ORF">GO755_16875</name>
</gene>
<sequence>MKKALLLTDGSIDLALAVNRWVANQPDAIDLTVVYAFALPFDSNQPLKAAAHRAAKQEANANLQQWLNYVSAPWPGKIQTETILGGPELVMRIHLLLRHYDYLLANLEQQEVVIAFAACKNHILTELHSLSLPEDSIGERALYGQGARAYYSKI</sequence>
<dbReference type="AlphaFoldDB" id="A0A7K1SD33"/>
<name>A0A7K1SD33_9BACT</name>
<evidence type="ECO:0000313" key="2">
    <source>
        <dbReference type="Proteomes" id="UP000436006"/>
    </source>
</evidence>
<reference evidence="1 2" key="1">
    <citation type="submission" date="2019-12" db="EMBL/GenBank/DDBJ databases">
        <title>Spirosoma sp. HMF4905 genome sequencing and assembly.</title>
        <authorList>
            <person name="Kang H."/>
            <person name="Cha I."/>
            <person name="Kim H."/>
            <person name="Joh K."/>
        </authorList>
    </citation>
    <scope>NUCLEOTIDE SEQUENCE [LARGE SCALE GENOMIC DNA]</scope>
    <source>
        <strain evidence="1 2">HMF4905</strain>
    </source>
</reference>
<accession>A0A7K1SD33</accession>
<organism evidence="1 2">
    <name type="scientific">Spirosoma arboris</name>
    <dbReference type="NCBI Taxonomy" id="2682092"/>
    <lineage>
        <taxon>Bacteria</taxon>
        <taxon>Pseudomonadati</taxon>
        <taxon>Bacteroidota</taxon>
        <taxon>Cytophagia</taxon>
        <taxon>Cytophagales</taxon>
        <taxon>Cytophagaceae</taxon>
        <taxon>Spirosoma</taxon>
    </lineage>
</organism>
<evidence type="ECO:0000313" key="1">
    <source>
        <dbReference type="EMBL" id="MVM31724.1"/>
    </source>
</evidence>
<keyword evidence="2" id="KW-1185">Reference proteome</keyword>
<proteinExistence type="predicted"/>
<evidence type="ECO:0008006" key="3">
    <source>
        <dbReference type="Google" id="ProtNLM"/>
    </source>
</evidence>